<feature type="compositionally biased region" description="Basic and acidic residues" evidence="1">
    <location>
        <begin position="1"/>
        <end position="17"/>
    </location>
</feature>
<accession>A0A382IK54</accession>
<dbReference type="AlphaFoldDB" id="A0A382IK54"/>
<organism evidence="2">
    <name type="scientific">marine metagenome</name>
    <dbReference type="NCBI Taxonomy" id="408172"/>
    <lineage>
        <taxon>unclassified sequences</taxon>
        <taxon>metagenomes</taxon>
        <taxon>ecological metagenomes</taxon>
    </lineage>
</organism>
<proteinExistence type="predicted"/>
<name>A0A382IK54_9ZZZZ</name>
<sequence>MIAPYEKKDQKTDDPKSPLEPPPPSALASINEELDPS</sequence>
<feature type="region of interest" description="Disordered" evidence="1">
    <location>
        <begin position="1"/>
        <end position="37"/>
    </location>
</feature>
<reference evidence="2" key="1">
    <citation type="submission" date="2018-05" db="EMBL/GenBank/DDBJ databases">
        <authorList>
            <person name="Lanie J.A."/>
            <person name="Ng W.-L."/>
            <person name="Kazmierczak K.M."/>
            <person name="Andrzejewski T.M."/>
            <person name="Davidsen T.M."/>
            <person name="Wayne K.J."/>
            <person name="Tettelin H."/>
            <person name="Glass J.I."/>
            <person name="Rusch D."/>
            <person name="Podicherti R."/>
            <person name="Tsui H.-C.T."/>
            <person name="Winkler M.E."/>
        </authorList>
    </citation>
    <scope>NUCLEOTIDE SEQUENCE</scope>
</reference>
<evidence type="ECO:0000256" key="1">
    <source>
        <dbReference type="SAM" id="MobiDB-lite"/>
    </source>
</evidence>
<gene>
    <name evidence="2" type="ORF">METZ01_LOCUS252569</name>
</gene>
<dbReference type="EMBL" id="UINC01067747">
    <property type="protein sequence ID" value="SVB99715.1"/>
    <property type="molecule type" value="Genomic_DNA"/>
</dbReference>
<protein>
    <submittedName>
        <fullName evidence="2">Uncharacterized protein</fullName>
    </submittedName>
</protein>
<evidence type="ECO:0000313" key="2">
    <source>
        <dbReference type="EMBL" id="SVB99715.1"/>
    </source>
</evidence>